<organism evidence="5 6">
    <name type="scientific">Candidatus Taylorbacteria bacterium RIFCSPHIGHO2_02_FULL_45_35</name>
    <dbReference type="NCBI Taxonomy" id="1802311"/>
    <lineage>
        <taxon>Bacteria</taxon>
        <taxon>Candidatus Tayloriibacteriota</taxon>
    </lineage>
</organism>
<comment type="caution">
    <text evidence="5">The sequence shown here is derived from an EMBL/GenBank/DDBJ whole genome shotgun (WGS) entry which is preliminary data.</text>
</comment>
<evidence type="ECO:0000313" key="6">
    <source>
        <dbReference type="Proteomes" id="UP000177943"/>
    </source>
</evidence>
<name>A0A1G2MVI6_9BACT</name>
<evidence type="ECO:0000313" key="5">
    <source>
        <dbReference type="EMBL" id="OHA27878.1"/>
    </source>
</evidence>
<evidence type="ECO:0000256" key="1">
    <source>
        <dbReference type="ARBA" id="ARBA00022980"/>
    </source>
</evidence>
<dbReference type="PANTHER" id="PTHR12919:SF20">
    <property type="entry name" value="SMALL RIBOSOMAL SUBUNIT PROTEIN BS16M"/>
    <property type="match status" value="1"/>
</dbReference>
<dbReference type="GO" id="GO:0006412">
    <property type="term" value="P:translation"/>
    <property type="evidence" value="ECO:0007669"/>
    <property type="project" value="InterPro"/>
</dbReference>
<keyword evidence="1 5" id="KW-0689">Ribosomal protein</keyword>
<evidence type="ECO:0000256" key="2">
    <source>
        <dbReference type="ARBA" id="ARBA00023274"/>
    </source>
</evidence>
<dbReference type="Gene3D" id="3.30.1320.10">
    <property type="match status" value="1"/>
</dbReference>
<feature type="compositionally biased region" description="Basic and acidic residues" evidence="4">
    <location>
        <begin position="105"/>
        <end position="126"/>
    </location>
</feature>
<evidence type="ECO:0000256" key="4">
    <source>
        <dbReference type="SAM" id="MobiDB-lite"/>
    </source>
</evidence>
<feature type="region of interest" description="Disordered" evidence="4">
    <location>
        <begin position="82"/>
        <end position="126"/>
    </location>
</feature>
<accession>A0A1G2MVI6</accession>
<dbReference type="SUPFAM" id="SSF54565">
    <property type="entry name" value="Ribosomal protein S16"/>
    <property type="match status" value="1"/>
</dbReference>
<dbReference type="PANTHER" id="PTHR12919">
    <property type="entry name" value="30S RIBOSOMAL PROTEIN S16"/>
    <property type="match status" value="1"/>
</dbReference>
<evidence type="ECO:0000256" key="3">
    <source>
        <dbReference type="ARBA" id="ARBA00035310"/>
    </source>
</evidence>
<dbReference type="InterPro" id="IPR000307">
    <property type="entry name" value="Ribosomal_bS16"/>
</dbReference>
<dbReference type="GO" id="GO:0005737">
    <property type="term" value="C:cytoplasm"/>
    <property type="evidence" value="ECO:0007669"/>
    <property type="project" value="UniProtKB-ARBA"/>
</dbReference>
<dbReference type="NCBIfam" id="TIGR00002">
    <property type="entry name" value="S16"/>
    <property type="match status" value="1"/>
</dbReference>
<dbReference type="InterPro" id="IPR023803">
    <property type="entry name" value="Ribosomal_bS16_dom_sf"/>
</dbReference>
<dbReference type="Pfam" id="PF00886">
    <property type="entry name" value="Ribosomal_S16"/>
    <property type="match status" value="1"/>
</dbReference>
<dbReference type="Proteomes" id="UP000177943">
    <property type="component" value="Unassembled WGS sequence"/>
</dbReference>
<proteinExistence type="predicted"/>
<gene>
    <name evidence="5" type="ORF">A3D56_01525</name>
</gene>
<dbReference type="GO" id="GO:0015935">
    <property type="term" value="C:small ribosomal subunit"/>
    <property type="evidence" value="ECO:0007669"/>
    <property type="project" value="TreeGrafter"/>
</dbReference>
<protein>
    <recommendedName>
        <fullName evidence="3">30S ribosomal protein S16</fullName>
    </recommendedName>
</protein>
<keyword evidence="2" id="KW-0687">Ribonucleoprotein</keyword>
<reference evidence="5 6" key="1">
    <citation type="journal article" date="2016" name="Nat. Commun.">
        <title>Thousands of microbial genomes shed light on interconnected biogeochemical processes in an aquifer system.</title>
        <authorList>
            <person name="Anantharaman K."/>
            <person name="Brown C.T."/>
            <person name="Hug L.A."/>
            <person name="Sharon I."/>
            <person name="Castelle C.J."/>
            <person name="Probst A.J."/>
            <person name="Thomas B.C."/>
            <person name="Singh A."/>
            <person name="Wilkins M.J."/>
            <person name="Karaoz U."/>
            <person name="Brodie E.L."/>
            <person name="Williams K.H."/>
            <person name="Hubbard S.S."/>
            <person name="Banfield J.F."/>
        </authorList>
    </citation>
    <scope>NUCLEOTIDE SEQUENCE [LARGE SCALE GENOMIC DNA]</scope>
</reference>
<dbReference type="GO" id="GO:0003735">
    <property type="term" value="F:structural constituent of ribosome"/>
    <property type="evidence" value="ECO:0007669"/>
    <property type="project" value="InterPro"/>
</dbReference>
<dbReference type="AlphaFoldDB" id="A0A1G2MVI6"/>
<dbReference type="EMBL" id="MHRP01000004">
    <property type="protein sequence ID" value="OHA27878.1"/>
    <property type="molecule type" value="Genomic_DNA"/>
</dbReference>
<sequence>MIRLQRVGRKNVPIFRVVLTDKRNSTKSGKYLEALGAYDPRKNGIKQFSADRIKHLMSMGAKVTDTMHNLLLSEKIITGKKINVLPRKSPPKNKEPASGASEASKASEEVKVEEKKEEPVPETPKA</sequence>